<feature type="binding site" evidence="4">
    <location>
        <begin position="193"/>
        <end position="197"/>
    </location>
    <ligand>
        <name>ATP</name>
        <dbReference type="ChEBI" id="CHEBI:30616"/>
    </ligand>
</feature>
<comment type="caution">
    <text evidence="5">The sequence shown here is derived from an EMBL/GenBank/DDBJ whole genome shotgun (WGS) entry which is preliminary data.</text>
</comment>
<protein>
    <submittedName>
        <fullName evidence="5">Nucleoside phosphatase family-domain-containing protein</fullName>
    </submittedName>
</protein>
<proteinExistence type="inferred from homology"/>
<reference evidence="5" key="1">
    <citation type="submission" date="2020-11" db="EMBL/GenBank/DDBJ databases">
        <authorList>
            <consortium name="DOE Joint Genome Institute"/>
            <person name="Ahrendt S."/>
            <person name="Riley R."/>
            <person name="Andreopoulos W."/>
            <person name="Labutti K."/>
            <person name="Pangilinan J."/>
            <person name="Ruiz-Duenas F.J."/>
            <person name="Barrasa J.M."/>
            <person name="Sanchez-Garcia M."/>
            <person name="Camarero S."/>
            <person name="Miyauchi S."/>
            <person name="Serrano A."/>
            <person name="Linde D."/>
            <person name="Babiker R."/>
            <person name="Drula E."/>
            <person name="Ayuso-Fernandez I."/>
            <person name="Pacheco R."/>
            <person name="Padilla G."/>
            <person name="Ferreira P."/>
            <person name="Barriuso J."/>
            <person name="Kellner H."/>
            <person name="Castanera R."/>
            <person name="Alfaro M."/>
            <person name="Ramirez L."/>
            <person name="Pisabarro A.G."/>
            <person name="Kuo A."/>
            <person name="Tritt A."/>
            <person name="Lipzen A."/>
            <person name="He G."/>
            <person name="Yan M."/>
            <person name="Ng V."/>
            <person name="Cullen D."/>
            <person name="Martin F."/>
            <person name="Rosso M.-N."/>
            <person name="Henrissat B."/>
            <person name="Hibbett D."/>
            <person name="Martinez A.T."/>
            <person name="Grigoriev I.V."/>
        </authorList>
    </citation>
    <scope>NUCLEOTIDE SEQUENCE</scope>
    <source>
        <strain evidence="5">CBS 247.69</strain>
    </source>
</reference>
<evidence type="ECO:0000256" key="4">
    <source>
        <dbReference type="PIRSR" id="PIRSR600407-2"/>
    </source>
</evidence>
<keyword evidence="6" id="KW-1185">Reference proteome</keyword>
<sequence length="592" mass="64770">MPRQPREMCYAAILDAGSSGTRVYVFGWKKWIEGDPSPPQIEELLNVKEDGGIAKLIPTTEITTLAPREQGDIEEAIEDRVEKYLNSLFNHGRAFCAGAGIASTSVPLYLLATAGMRELRGTHGRLNFYNALLACIKRFTATEKSGFDAKECGAITGEAEALYGWVAANYSLGAFSGFGMRASQTVGYVELGGASAQIAYNLVMDNATSVAKASAVADKVAEQDVSQRAQDIKAARATLASGDSSGGLNNYAGRLVKVKIGALEFDMFLGSYRLGADVAREEFIKHLIAQTNGNNKGCEEKIGDKTFVGTADYTVTKDVVKGIVDDDEVLDADKLYNPPTNEIPNENVIKSPNRSFVGGSSFWYNTRGVFGLDRNGKPKTSPFSFEEYEQEIQLNFKLAWPFAQTRRAGVKPKFIKGSGFTAAWIQHILFECFKFKRGDTTVTHEDKLTFRPYNGSEGAELSWTLGKIVLHSVNGELKQMSGPRARELNTLQAQLRVEEAALLKLEDSMHDKQHLFRSLLKGALKVGAENYMEEQEKAGTEIDEAVEIRRQVGVATAGIATLKTNINTLKGTIDTELTNLGATQKFFVPLNL</sequence>
<dbReference type="Gene3D" id="3.30.420.150">
    <property type="entry name" value="Exopolyphosphatase. Domain 2"/>
    <property type="match status" value="1"/>
</dbReference>
<comment type="similarity">
    <text evidence="1">Belongs to the GDA1/CD39 NTPase family.</text>
</comment>
<keyword evidence="4" id="KW-0067">ATP-binding</keyword>
<organism evidence="5 6">
    <name type="scientific">Collybia nuda</name>
    <dbReference type="NCBI Taxonomy" id="64659"/>
    <lineage>
        <taxon>Eukaryota</taxon>
        <taxon>Fungi</taxon>
        <taxon>Dikarya</taxon>
        <taxon>Basidiomycota</taxon>
        <taxon>Agaricomycotina</taxon>
        <taxon>Agaricomycetes</taxon>
        <taxon>Agaricomycetidae</taxon>
        <taxon>Agaricales</taxon>
        <taxon>Tricholomatineae</taxon>
        <taxon>Clitocybaceae</taxon>
        <taxon>Collybia</taxon>
    </lineage>
</organism>
<dbReference type="AlphaFoldDB" id="A0A9P5XZ24"/>
<dbReference type="PANTHER" id="PTHR11782:SF121">
    <property type="entry name" value="NUCLEOSIDE-DIPHOSPHATASE MIG-23"/>
    <property type="match status" value="1"/>
</dbReference>
<dbReference type="OrthoDB" id="2959459at2759"/>
<dbReference type="GO" id="GO:0005524">
    <property type="term" value="F:ATP binding"/>
    <property type="evidence" value="ECO:0007669"/>
    <property type="project" value="UniProtKB-KW"/>
</dbReference>
<keyword evidence="2" id="KW-0378">Hydrolase</keyword>
<feature type="active site" description="Proton acceptor" evidence="3">
    <location>
        <position position="160"/>
    </location>
</feature>
<dbReference type="CDD" id="cd24003">
    <property type="entry name" value="ASKHA_NBD_GDA1_CD39_NTPase"/>
    <property type="match status" value="1"/>
</dbReference>
<dbReference type="Gene3D" id="3.30.420.40">
    <property type="match status" value="1"/>
</dbReference>
<evidence type="ECO:0000256" key="1">
    <source>
        <dbReference type="ARBA" id="ARBA00009283"/>
    </source>
</evidence>
<evidence type="ECO:0000313" key="6">
    <source>
        <dbReference type="Proteomes" id="UP000807353"/>
    </source>
</evidence>
<evidence type="ECO:0000256" key="2">
    <source>
        <dbReference type="ARBA" id="ARBA00022801"/>
    </source>
</evidence>
<dbReference type="EMBL" id="MU150317">
    <property type="protein sequence ID" value="KAF9459390.1"/>
    <property type="molecule type" value="Genomic_DNA"/>
</dbReference>
<dbReference type="GO" id="GO:0004382">
    <property type="term" value="F:GDP phosphatase activity"/>
    <property type="evidence" value="ECO:0007669"/>
    <property type="project" value="TreeGrafter"/>
</dbReference>
<dbReference type="GO" id="GO:0017111">
    <property type="term" value="F:ribonucleoside triphosphate phosphatase activity"/>
    <property type="evidence" value="ECO:0007669"/>
    <property type="project" value="TreeGrafter"/>
</dbReference>
<evidence type="ECO:0000313" key="5">
    <source>
        <dbReference type="EMBL" id="KAF9459390.1"/>
    </source>
</evidence>
<evidence type="ECO:0000256" key="3">
    <source>
        <dbReference type="PIRSR" id="PIRSR600407-1"/>
    </source>
</evidence>
<dbReference type="GO" id="GO:0045134">
    <property type="term" value="F:UDP phosphatase activity"/>
    <property type="evidence" value="ECO:0007669"/>
    <property type="project" value="TreeGrafter"/>
</dbReference>
<dbReference type="GO" id="GO:0016020">
    <property type="term" value="C:membrane"/>
    <property type="evidence" value="ECO:0007669"/>
    <property type="project" value="TreeGrafter"/>
</dbReference>
<dbReference type="Proteomes" id="UP000807353">
    <property type="component" value="Unassembled WGS sequence"/>
</dbReference>
<dbReference type="GO" id="GO:0006256">
    <property type="term" value="P:UDP catabolic process"/>
    <property type="evidence" value="ECO:0007669"/>
    <property type="project" value="TreeGrafter"/>
</dbReference>
<dbReference type="InterPro" id="IPR000407">
    <property type="entry name" value="GDA1_CD39_NTPase"/>
</dbReference>
<dbReference type="Pfam" id="PF01150">
    <property type="entry name" value="GDA1_CD39"/>
    <property type="match status" value="1"/>
</dbReference>
<gene>
    <name evidence="5" type="ORF">BDZ94DRAFT_1382058</name>
</gene>
<dbReference type="GO" id="GO:0005794">
    <property type="term" value="C:Golgi apparatus"/>
    <property type="evidence" value="ECO:0007669"/>
    <property type="project" value="TreeGrafter"/>
</dbReference>
<dbReference type="PANTHER" id="PTHR11782">
    <property type="entry name" value="ADENOSINE/GUANOSINE DIPHOSPHATASE"/>
    <property type="match status" value="1"/>
</dbReference>
<dbReference type="GO" id="GO:0046036">
    <property type="term" value="P:CTP metabolic process"/>
    <property type="evidence" value="ECO:0007669"/>
    <property type="project" value="TreeGrafter"/>
</dbReference>
<accession>A0A9P5XZ24</accession>
<keyword evidence="4" id="KW-0547">Nucleotide-binding</keyword>
<name>A0A9P5XZ24_9AGAR</name>